<keyword evidence="2" id="KW-0677">Repeat</keyword>
<dbReference type="EMBL" id="JAMQAW010000006">
    <property type="protein sequence ID" value="MCM2387816.1"/>
    <property type="molecule type" value="Genomic_DNA"/>
</dbReference>
<keyword evidence="10" id="KW-1185">Reference proteome</keyword>
<dbReference type="RefSeq" id="WP_250918170.1">
    <property type="nucleotide sequence ID" value="NZ_JAMQAW010000006.1"/>
</dbReference>
<dbReference type="CDD" id="cd14014">
    <property type="entry name" value="STKc_PknB_like"/>
    <property type="match status" value="1"/>
</dbReference>
<feature type="binding site" evidence="6">
    <location>
        <position position="42"/>
    </location>
    <ligand>
        <name>ATP</name>
        <dbReference type="ChEBI" id="CHEBI:30616"/>
    </ligand>
</feature>
<keyword evidence="9" id="KW-0418">Kinase</keyword>
<keyword evidence="9" id="KW-0808">Transferase</keyword>
<dbReference type="PROSITE" id="PS50294">
    <property type="entry name" value="WD_REPEATS_REGION"/>
    <property type="match status" value="7"/>
</dbReference>
<evidence type="ECO:0000259" key="8">
    <source>
        <dbReference type="PROSITE" id="PS50011"/>
    </source>
</evidence>
<dbReference type="PROSITE" id="PS00108">
    <property type="entry name" value="PROTEIN_KINASE_ST"/>
    <property type="match status" value="1"/>
</dbReference>
<dbReference type="SMART" id="SM00320">
    <property type="entry name" value="WD40"/>
    <property type="match status" value="7"/>
</dbReference>
<dbReference type="InterPro" id="IPR036322">
    <property type="entry name" value="WD40_repeat_dom_sf"/>
</dbReference>
<dbReference type="InterPro" id="IPR008271">
    <property type="entry name" value="Ser/Thr_kinase_AS"/>
</dbReference>
<dbReference type="SMART" id="SM00220">
    <property type="entry name" value="S_TKc"/>
    <property type="match status" value="1"/>
</dbReference>
<accession>A0ABT0UI34</accession>
<dbReference type="Gene3D" id="2.130.10.10">
    <property type="entry name" value="YVTN repeat-like/Quinoprotein amine dehydrogenase"/>
    <property type="match status" value="3"/>
</dbReference>
<organism evidence="9 10">
    <name type="scientific">Streptomyces albipurpureus</name>
    <dbReference type="NCBI Taxonomy" id="2897419"/>
    <lineage>
        <taxon>Bacteria</taxon>
        <taxon>Bacillati</taxon>
        <taxon>Actinomycetota</taxon>
        <taxon>Actinomycetes</taxon>
        <taxon>Kitasatosporales</taxon>
        <taxon>Streptomycetaceae</taxon>
        <taxon>Streptomyces</taxon>
    </lineage>
</organism>
<evidence type="ECO:0000256" key="2">
    <source>
        <dbReference type="ARBA" id="ARBA00022737"/>
    </source>
</evidence>
<evidence type="ECO:0000256" key="7">
    <source>
        <dbReference type="SAM" id="MobiDB-lite"/>
    </source>
</evidence>
<dbReference type="SUPFAM" id="SSF56112">
    <property type="entry name" value="Protein kinase-like (PK-like)"/>
    <property type="match status" value="1"/>
</dbReference>
<sequence length="635" mass="67033">MAGVAGLLVGGRYRLDEPVGQGGMGRVWRGHDEVLDRVVAVKEVLLPPGLPTELRDQLVARTRREARSAARLHHPGIVTVYDWAEHDGAPWIVMEFVRGDSLARLIARDGPLGWQKAASMGADLADALAHAHAAGVVHRDLKPDNVMLVGDRTVITDFGIARILDATSQLTSTHTVIGTPQYMPPEQLEGKRVEAPADLWALGITLYTAVEGHPPFNGPTLTSIITAVLTQPLPPAPKAGPLGELLIALTAKAYHDRPDAPTTGQRLRAARDTASILHSAPTQAAPLRTRSDPPPTPTAPDTINPTTQRGPSRRSIVIGGVTALAATSGALIALRLDDGRSSRFGDLRSTSLGHDSMVLSVAFSPDGKTLASTSDTTVRLWDVASRTNTATLKGHTGFVYSLAFSPDGKTLASGIGDGGIWLWDVPSRTVSATLNGHTHNVTSVAFSPDGTTLASGSEDMTIRLWDTADRASTSTLKGPGLVHSVAFSPDGTTLASGSEDMTVQLWDVASRTNTATLKGHTGFVYSVAFSPNNKILASGGGDSTVRLWDVAQRTSTATLEDHTESVTSVAFRPDGKTLASGSADTTVRLWDVAKQSSVATLKDHTDDVTSIAFSANGKYLASGSIDLTARLWKLS</sequence>
<keyword evidence="9" id="KW-0723">Serine/threonine-protein kinase</keyword>
<name>A0ABT0UI34_9ACTN</name>
<evidence type="ECO:0000256" key="5">
    <source>
        <dbReference type="PROSITE-ProRule" id="PRU00221"/>
    </source>
</evidence>
<gene>
    <name evidence="9" type="ORF">NBG84_05735</name>
</gene>
<dbReference type="PANTHER" id="PTHR22847">
    <property type="entry name" value="WD40 REPEAT PROTEIN"/>
    <property type="match status" value="1"/>
</dbReference>
<dbReference type="CDD" id="cd00200">
    <property type="entry name" value="WD40"/>
    <property type="match status" value="1"/>
</dbReference>
<evidence type="ECO:0000256" key="1">
    <source>
        <dbReference type="ARBA" id="ARBA00022574"/>
    </source>
</evidence>
<dbReference type="PANTHER" id="PTHR22847:SF637">
    <property type="entry name" value="WD REPEAT DOMAIN 5B"/>
    <property type="match status" value="1"/>
</dbReference>
<evidence type="ECO:0000256" key="6">
    <source>
        <dbReference type="PROSITE-ProRule" id="PRU10141"/>
    </source>
</evidence>
<dbReference type="Pfam" id="PF00069">
    <property type="entry name" value="Pkinase"/>
    <property type="match status" value="1"/>
</dbReference>
<dbReference type="Proteomes" id="UP001431429">
    <property type="component" value="Unassembled WGS sequence"/>
</dbReference>
<feature type="repeat" description="WD" evidence="5">
    <location>
        <begin position="434"/>
        <end position="475"/>
    </location>
</feature>
<keyword evidence="3 6" id="KW-0547">Nucleotide-binding</keyword>
<dbReference type="Pfam" id="PF00400">
    <property type="entry name" value="WD40"/>
    <property type="match status" value="7"/>
</dbReference>
<dbReference type="PROSITE" id="PS00678">
    <property type="entry name" value="WD_REPEATS_1"/>
    <property type="match status" value="5"/>
</dbReference>
<feature type="repeat" description="WD" evidence="5">
    <location>
        <begin position="601"/>
        <end position="635"/>
    </location>
</feature>
<dbReference type="PROSITE" id="PS00107">
    <property type="entry name" value="PROTEIN_KINASE_ATP"/>
    <property type="match status" value="1"/>
</dbReference>
<evidence type="ECO:0000256" key="4">
    <source>
        <dbReference type="ARBA" id="ARBA00022840"/>
    </source>
</evidence>
<dbReference type="InterPro" id="IPR001680">
    <property type="entry name" value="WD40_rpt"/>
</dbReference>
<dbReference type="InterPro" id="IPR015943">
    <property type="entry name" value="WD40/YVTN_repeat-like_dom_sf"/>
</dbReference>
<feature type="domain" description="Protein kinase" evidence="8">
    <location>
        <begin position="13"/>
        <end position="277"/>
    </location>
</feature>
<dbReference type="InterPro" id="IPR020472">
    <property type="entry name" value="WD40_PAC1"/>
</dbReference>
<dbReference type="SUPFAM" id="SSF50978">
    <property type="entry name" value="WD40 repeat-like"/>
    <property type="match status" value="1"/>
</dbReference>
<proteinExistence type="predicted"/>
<dbReference type="Gene3D" id="1.10.510.10">
    <property type="entry name" value="Transferase(Phosphotransferase) domain 1"/>
    <property type="match status" value="1"/>
</dbReference>
<reference evidence="9" key="1">
    <citation type="submission" date="2022-06" db="EMBL/GenBank/DDBJ databases">
        <title>Genome public.</title>
        <authorList>
            <person name="Sun Q."/>
        </authorList>
    </citation>
    <scope>NUCLEOTIDE SEQUENCE</scope>
    <source>
        <strain evidence="9">CWNU-1</strain>
    </source>
</reference>
<protein>
    <submittedName>
        <fullName evidence="9">Serine/threonine protein kinase</fullName>
    </submittedName>
</protein>
<dbReference type="InterPro" id="IPR019775">
    <property type="entry name" value="WD40_repeat_CS"/>
</dbReference>
<feature type="repeat" description="WD" evidence="5">
    <location>
        <begin position="517"/>
        <end position="558"/>
    </location>
</feature>
<dbReference type="InterPro" id="IPR017441">
    <property type="entry name" value="Protein_kinase_ATP_BS"/>
</dbReference>
<feature type="repeat" description="WD" evidence="5">
    <location>
        <begin position="482"/>
        <end position="516"/>
    </location>
</feature>
<evidence type="ECO:0000256" key="3">
    <source>
        <dbReference type="ARBA" id="ARBA00022741"/>
    </source>
</evidence>
<dbReference type="InterPro" id="IPR011009">
    <property type="entry name" value="Kinase-like_dom_sf"/>
</dbReference>
<dbReference type="PROSITE" id="PS50082">
    <property type="entry name" value="WD_REPEATS_2"/>
    <property type="match status" value="7"/>
</dbReference>
<dbReference type="InterPro" id="IPR000719">
    <property type="entry name" value="Prot_kinase_dom"/>
</dbReference>
<dbReference type="PRINTS" id="PR00320">
    <property type="entry name" value="GPROTEINBRPT"/>
</dbReference>
<dbReference type="GO" id="GO:0004674">
    <property type="term" value="F:protein serine/threonine kinase activity"/>
    <property type="evidence" value="ECO:0007669"/>
    <property type="project" value="UniProtKB-KW"/>
</dbReference>
<dbReference type="PROSITE" id="PS50011">
    <property type="entry name" value="PROTEIN_KINASE_DOM"/>
    <property type="match status" value="1"/>
</dbReference>
<dbReference type="Gene3D" id="3.30.200.20">
    <property type="entry name" value="Phosphorylase Kinase, domain 1"/>
    <property type="match status" value="1"/>
</dbReference>
<comment type="caution">
    <text evidence="9">The sequence shown here is derived from an EMBL/GenBank/DDBJ whole genome shotgun (WGS) entry which is preliminary data.</text>
</comment>
<evidence type="ECO:0000313" key="9">
    <source>
        <dbReference type="EMBL" id="MCM2387816.1"/>
    </source>
</evidence>
<feature type="region of interest" description="Disordered" evidence="7">
    <location>
        <begin position="278"/>
        <end position="314"/>
    </location>
</feature>
<keyword evidence="1 5" id="KW-0853">WD repeat</keyword>
<feature type="repeat" description="WD" evidence="5">
    <location>
        <begin position="559"/>
        <end position="600"/>
    </location>
</feature>
<feature type="repeat" description="WD" evidence="5">
    <location>
        <begin position="392"/>
        <end position="433"/>
    </location>
</feature>
<evidence type="ECO:0000313" key="10">
    <source>
        <dbReference type="Proteomes" id="UP001431429"/>
    </source>
</evidence>
<feature type="repeat" description="WD" evidence="5">
    <location>
        <begin position="351"/>
        <end position="391"/>
    </location>
</feature>
<keyword evidence="4 6" id="KW-0067">ATP-binding</keyword>